<dbReference type="EMBL" id="JAIWQS010000002">
    <property type="protein sequence ID" value="KAJ8771361.1"/>
    <property type="molecule type" value="Genomic_DNA"/>
</dbReference>
<dbReference type="PANTHER" id="PTHR31472:SF13">
    <property type="entry name" value="OB DOMAIN-CONTAINING PROTEIN"/>
    <property type="match status" value="1"/>
</dbReference>
<organism evidence="2 3">
    <name type="scientific">Erythroxylum novogranatense</name>
    <dbReference type="NCBI Taxonomy" id="1862640"/>
    <lineage>
        <taxon>Eukaryota</taxon>
        <taxon>Viridiplantae</taxon>
        <taxon>Streptophyta</taxon>
        <taxon>Embryophyta</taxon>
        <taxon>Tracheophyta</taxon>
        <taxon>Spermatophyta</taxon>
        <taxon>Magnoliopsida</taxon>
        <taxon>eudicotyledons</taxon>
        <taxon>Gunneridae</taxon>
        <taxon>Pentapetalae</taxon>
        <taxon>rosids</taxon>
        <taxon>fabids</taxon>
        <taxon>Malpighiales</taxon>
        <taxon>Erythroxylaceae</taxon>
        <taxon>Erythroxylum</taxon>
    </lineage>
</organism>
<accession>A0AAV8TXU4</accession>
<dbReference type="InterPro" id="IPR048970">
    <property type="entry name" value="OB_Ssb-like"/>
</dbReference>
<dbReference type="PANTHER" id="PTHR31472">
    <property type="entry name" value="OS05G0244600 PROTEIN"/>
    <property type="match status" value="1"/>
</dbReference>
<feature type="domain" description="Single-stranded DNA binding protein Ssb-like OB fold" evidence="1">
    <location>
        <begin position="19"/>
        <end position="123"/>
    </location>
</feature>
<reference evidence="2 3" key="1">
    <citation type="submission" date="2021-09" db="EMBL/GenBank/DDBJ databases">
        <title>Genomic insights and catalytic innovation underlie evolution of tropane alkaloids biosynthesis.</title>
        <authorList>
            <person name="Wang Y.-J."/>
            <person name="Tian T."/>
            <person name="Huang J.-P."/>
            <person name="Huang S.-X."/>
        </authorList>
    </citation>
    <scope>NUCLEOTIDE SEQUENCE [LARGE SCALE GENOMIC DNA]</scope>
    <source>
        <strain evidence="2">KIB-2018</strain>
        <tissue evidence="2">Leaf</tissue>
    </source>
</reference>
<evidence type="ECO:0000259" key="1">
    <source>
        <dbReference type="Pfam" id="PF21473"/>
    </source>
</evidence>
<proteinExistence type="predicted"/>
<dbReference type="SUPFAM" id="SSF50249">
    <property type="entry name" value="Nucleic acid-binding proteins"/>
    <property type="match status" value="1"/>
</dbReference>
<name>A0AAV8TXU4_9ROSI</name>
<sequence length="129" mass="14366">MATIAVKKRKPVFVNVEDLKPGTTGHNLIIKVVSSKVTRAHKTRHTSSSLSQRSKPPSHIAKCLVGDNIASIVFTTYNDQRLPFSFFLDMIKLGAIVITRNAKIDMFKGFTRLAFDKRGHIEVANLQTS</sequence>
<dbReference type="Proteomes" id="UP001159364">
    <property type="component" value="Linkage Group LG02"/>
</dbReference>
<comment type="caution">
    <text evidence="2">The sequence shown here is derived from an EMBL/GenBank/DDBJ whole genome shotgun (WGS) entry which is preliminary data.</text>
</comment>
<evidence type="ECO:0000313" key="2">
    <source>
        <dbReference type="EMBL" id="KAJ8771361.1"/>
    </source>
</evidence>
<dbReference type="Pfam" id="PF21473">
    <property type="entry name" value="OB_Ssb-like"/>
    <property type="match status" value="1"/>
</dbReference>
<dbReference type="AlphaFoldDB" id="A0AAV8TXU4"/>
<keyword evidence="3" id="KW-1185">Reference proteome</keyword>
<dbReference type="Gene3D" id="2.40.50.140">
    <property type="entry name" value="Nucleic acid-binding proteins"/>
    <property type="match status" value="1"/>
</dbReference>
<gene>
    <name evidence="2" type="ORF">K2173_026538</name>
</gene>
<dbReference type="InterPro" id="IPR012340">
    <property type="entry name" value="NA-bd_OB-fold"/>
</dbReference>
<evidence type="ECO:0000313" key="3">
    <source>
        <dbReference type="Proteomes" id="UP001159364"/>
    </source>
</evidence>
<protein>
    <recommendedName>
        <fullName evidence="1">Single-stranded DNA binding protein Ssb-like OB fold domain-containing protein</fullName>
    </recommendedName>
</protein>